<evidence type="ECO:0000313" key="1">
    <source>
        <dbReference type="EMBL" id="KAF7806816.1"/>
    </source>
</evidence>
<reference evidence="1" key="1">
    <citation type="submission" date="2020-09" db="EMBL/GenBank/DDBJ databases">
        <title>Genome-Enabled Discovery of Anthraquinone Biosynthesis in Senna tora.</title>
        <authorList>
            <person name="Kang S.-H."/>
            <person name="Pandey R.P."/>
            <person name="Lee C.-M."/>
            <person name="Sim J.-S."/>
            <person name="Jeong J.-T."/>
            <person name="Choi B.-S."/>
            <person name="Jung M."/>
            <person name="Ginzburg D."/>
            <person name="Zhao K."/>
            <person name="Won S.Y."/>
            <person name="Oh T.-J."/>
            <person name="Yu Y."/>
            <person name="Kim N.-H."/>
            <person name="Lee O.R."/>
            <person name="Lee T.-H."/>
            <person name="Bashyal P."/>
            <person name="Kim T.-S."/>
            <person name="Lee W.-H."/>
            <person name="Kawkins C."/>
            <person name="Kim C.-K."/>
            <person name="Kim J.S."/>
            <person name="Ahn B.O."/>
            <person name="Rhee S.Y."/>
            <person name="Sohng J.K."/>
        </authorList>
    </citation>
    <scope>NUCLEOTIDE SEQUENCE</scope>
    <source>
        <tissue evidence="1">Leaf</tissue>
    </source>
</reference>
<dbReference type="EMBL" id="JAAIUW010000012">
    <property type="protein sequence ID" value="KAF7806816.1"/>
    <property type="molecule type" value="Genomic_DNA"/>
</dbReference>
<evidence type="ECO:0000313" key="2">
    <source>
        <dbReference type="Proteomes" id="UP000634136"/>
    </source>
</evidence>
<keyword evidence="2" id="KW-1185">Reference proteome</keyword>
<name>A0A834SP88_9FABA</name>
<comment type="caution">
    <text evidence="1">The sequence shown here is derived from an EMBL/GenBank/DDBJ whole genome shotgun (WGS) entry which is preliminary data.</text>
</comment>
<dbReference type="AlphaFoldDB" id="A0A834SP88"/>
<dbReference type="Proteomes" id="UP000634136">
    <property type="component" value="Unassembled WGS sequence"/>
</dbReference>
<gene>
    <name evidence="1" type="ORF">G2W53_038977</name>
</gene>
<proteinExistence type="predicted"/>
<sequence>MCIESFRSWGRRKRGGSKKKLKICDPYAFLMMPPAPRFEFEAEPSILSLCAVSFKPVVKREGEEVWGKWKMIPEVGMPGEVQNLDFSMLSCKPEAFEKVSRASLMEAQLEIEALVKSRISSAKKRWEKRVSECLNLNGIQRESATLLRMSFRFVHGVKHFVGCDKKIRSMLTLHEGSLRGRDEVTEQGFDSVS</sequence>
<accession>A0A834SP88</accession>
<protein>
    <submittedName>
        <fullName evidence="1">Uncharacterized protein</fullName>
    </submittedName>
</protein>
<organism evidence="1 2">
    <name type="scientific">Senna tora</name>
    <dbReference type="NCBI Taxonomy" id="362788"/>
    <lineage>
        <taxon>Eukaryota</taxon>
        <taxon>Viridiplantae</taxon>
        <taxon>Streptophyta</taxon>
        <taxon>Embryophyta</taxon>
        <taxon>Tracheophyta</taxon>
        <taxon>Spermatophyta</taxon>
        <taxon>Magnoliopsida</taxon>
        <taxon>eudicotyledons</taxon>
        <taxon>Gunneridae</taxon>
        <taxon>Pentapetalae</taxon>
        <taxon>rosids</taxon>
        <taxon>fabids</taxon>
        <taxon>Fabales</taxon>
        <taxon>Fabaceae</taxon>
        <taxon>Caesalpinioideae</taxon>
        <taxon>Cassia clade</taxon>
        <taxon>Senna</taxon>
    </lineage>
</organism>